<organism evidence="2 3">
    <name type="scientific">Lentinula detonsa</name>
    <dbReference type="NCBI Taxonomy" id="2804962"/>
    <lineage>
        <taxon>Eukaryota</taxon>
        <taxon>Fungi</taxon>
        <taxon>Dikarya</taxon>
        <taxon>Basidiomycota</taxon>
        <taxon>Agaricomycotina</taxon>
        <taxon>Agaricomycetes</taxon>
        <taxon>Agaricomycetidae</taxon>
        <taxon>Agaricales</taxon>
        <taxon>Marasmiineae</taxon>
        <taxon>Omphalotaceae</taxon>
        <taxon>Lentinula</taxon>
    </lineage>
</organism>
<gene>
    <name evidence="2" type="ORF">DFH05DRAFT_15471</name>
</gene>
<evidence type="ECO:0000313" key="2">
    <source>
        <dbReference type="EMBL" id="KAJ3749956.1"/>
    </source>
</evidence>
<feature type="transmembrane region" description="Helical" evidence="1">
    <location>
        <begin position="398"/>
        <end position="419"/>
    </location>
</feature>
<keyword evidence="1" id="KW-0472">Membrane</keyword>
<name>A0A9W8PAB6_9AGAR</name>
<evidence type="ECO:0000256" key="1">
    <source>
        <dbReference type="SAM" id="Phobius"/>
    </source>
</evidence>
<feature type="transmembrane region" description="Helical" evidence="1">
    <location>
        <begin position="55"/>
        <end position="78"/>
    </location>
</feature>
<keyword evidence="1" id="KW-0812">Transmembrane</keyword>
<dbReference type="Proteomes" id="UP001142393">
    <property type="component" value="Unassembled WGS sequence"/>
</dbReference>
<evidence type="ECO:0000313" key="3">
    <source>
        <dbReference type="Proteomes" id="UP001142393"/>
    </source>
</evidence>
<feature type="transmembrane region" description="Helical" evidence="1">
    <location>
        <begin position="244"/>
        <end position="265"/>
    </location>
</feature>
<keyword evidence="3" id="KW-1185">Reference proteome</keyword>
<feature type="transmembrane region" description="Helical" evidence="1">
    <location>
        <begin position="193"/>
        <end position="212"/>
    </location>
</feature>
<keyword evidence="1" id="KW-1133">Transmembrane helix</keyword>
<dbReference type="AlphaFoldDB" id="A0A9W8PAB6"/>
<accession>A0A9W8PAB6</accession>
<comment type="caution">
    <text evidence="2">The sequence shown here is derived from an EMBL/GenBank/DDBJ whole genome shotgun (WGS) entry which is preliminary data.</text>
</comment>
<sequence length="630" mass="69086">MGLTNNPELRERILDSSSSDSISLHRLSSRRSSYSFNSTSNSNKPPADSSETTRIVSLTCLAVSVLIGVLCIASGIYISTANRDIYNVVLPPNWPGGPPTYNVVPGMVAIFPDASHHLVPPELVRLAFTIMYTFCDESIGLVHSVTQRSTLATHFTQSSRGFTLQRRRALQFNTNLRFFTAPRNEDIGIFHPNGTLCNIIMACLHILAYSSLSLSKLTFTAKICSDFGPHQCPNEGWDSFCISAIPILILGTAIIVQACIALAGIRYTRIITWSSSPFESLAAIIREGAVSRVPGRCMCSVLDIKGSTTEKQPKKPSPIQPSAWKAHRGIRRVIRALWVSVIVCGAWGGIIVAAWHSDTQSVSNLDTPGLESWAFIPSNNSNAFVFGPSFTGSPLSPASWAICYAVLVLAQGALALALHCSEMIVNVLRDEHVWRQAVSKKGTKPANPILAFFNFWPNNVLRLAKYFLNWVFGFCLTLQGTIAYFGDPVHPQDVGSDTQSSLQVVMRSVQAWYLMLFLACFCTFVTVLALNHPRGPQPSAYGHIQTLANLIDDWAPDMTMWWGHKEGGSIDNESEDENRDRVIHHAGTSGSPLPPVDLDYTYSLSITTITSHVLNRSLSALSTMYCTTAL</sequence>
<dbReference type="EMBL" id="JANVFU010000001">
    <property type="protein sequence ID" value="KAJ3749956.1"/>
    <property type="molecule type" value="Genomic_DNA"/>
</dbReference>
<feature type="transmembrane region" description="Helical" evidence="1">
    <location>
        <begin position="336"/>
        <end position="355"/>
    </location>
</feature>
<feature type="transmembrane region" description="Helical" evidence="1">
    <location>
        <begin position="466"/>
        <end position="486"/>
    </location>
</feature>
<proteinExistence type="predicted"/>
<reference evidence="2 3" key="1">
    <citation type="journal article" date="2023" name="Proc. Natl. Acad. Sci. U.S.A.">
        <title>A global phylogenomic analysis of the shiitake genus Lentinula.</title>
        <authorList>
            <person name="Sierra-Patev S."/>
            <person name="Min B."/>
            <person name="Naranjo-Ortiz M."/>
            <person name="Looney B."/>
            <person name="Konkel Z."/>
            <person name="Slot J.C."/>
            <person name="Sakamoto Y."/>
            <person name="Steenwyk J.L."/>
            <person name="Rokas A."/>
            <person name="Carro J."/>
            <person name="Camarero S."/>
            <person name="Ferreira P."/>
            <person name="Molpeceres G."/>
            <person name="Ruiz-Duenas F.J."/>
            <person name="Serrano A."/>
            <person name="Henrissat B."/>
            <person name="Drula E."/>
            <person name="Hughes K.W."/>
            <person name="Mata J.L."/>
            <person name="Ishikawa N.K."/>
            <person name="Vargas-Isla R."/>
            <person name="Ushijima S."/>
            <person name="Smith C.A."/>
            <person name="Donoghue J."/>
            <person name="Ahrendt S."/>
            <person name="Andreopoulos W."/>
            <person name="He G."/>
            <person name="LaButti K."/>
            <person name="Lipzen A."/>
            <person name="Ng V."/>
            <person name="Riley R."/>
            <person name="Sandor L."/>
            <person name="Barry K."/>
            <person name="Martinez A.T."/>
            <person name="Xiao Y."/>
            <person name="Gibbons J.G."/>
            <person name="Terashima K."/>
            <person name="Grigoriev I.V."/>
            <person name="Hibbett D."/>
        </authorList>
    </citation>
    <scope>NUCLEOTIDE SEQUENCE [LARGE SCALE GENOMIC DNA]</scope>
    <source>
        <strain evidence="2 3">TFB7810</strain>
    </source>
</reference>
<protein>
    <submittedName>
        <fullName evidence="2">Uncharacterized protein</fullName>
    </submittedName>
</protein>
<feature type="transmembrane region" description="Helical" evidence="1">
    <location>
        <begin position="511"/>
        <end position="530"/>
    </location>
</feature>